<organism evidence="1 2">
    <name type="scientific">Rhodopila globiformis</name>
    <name type="common">Rhodopseudomonas globiformis</name>
    <dbReference type="NCBI Taxonomy" id="1071"/>
    <lineage>
        <taxon>Bacteria</taxon>
        <taxon>Pseudomonadati</taxon>
        <taxon>Pseudomonadota</taxon>
        <taxon>Alphaproteobacteria</taxon>
        <taxon>Acetobacterales</taxon>
        <taxon>Acetobacteraceae</taxon>
        <taxon>Rhodopila</taxon>
    </lineage>
</organism>
<accession>A0A2S6NFD4</accession>
<evidence type="ECO:0000313" key="1">
    <source>
        <dbReference type="EMBL" id="PPQ33352.1"/>
    </source>
</evidence>
<sequence>MSETLAKFNATDLATLLPRLALPADPASVIHDCATVPKALAALEAGGFRIEAVRLVAHALPRREAVWWACMCAIHTAPPDLPAADRAAREAAEDWVRQPTDQVRRTAMARAQATAFGTPEAWAAVAAFWSGDSMAPESQPAVPPPPHLTGTAVAGSVALSAVRGDVSRRPARLERFLESARNIASGGPGRLAVENA</sequence>
<dbReference type="Proteomes" id="UP000239724">
    <property type="component" value="Unassembled WGS sequence"/>
</dbReference>
<comment type="caution">
    <text evidence="1">The sequence shown here is derived from an EMBL/GenBank/DDBJ whole genome shotgun (WGS) entry which is preliminary data.</text>
</comment>
<gene>
    <name evidence="1" type="ORF">CCS01_14560</name>
</gene>
<dbReference type="InterPro" id="IPR053855">
    <property type="entry name" value="DUF6931"/>
</dbReference>
<keyword evidence="2" id="KW-1185">Reference proteome</keyword>
<dbReference type="AlphaFoldDB" id="A0A2S6NFD4"/>
<dbReference type="RefSeq" id="WP_104519565.1">
    <property type="nucleotide sequence ID" value="NZ_NHRY01000148.1"/>
</dbReference>
<name>A0A2S6NFD4_RHOGL</name>
<reference evidence="1 2" key="1">
    <citation type="journal article" date="2018" name="Arch. Microbiol.">
        <title>New insights into the metabolic potential of the phototrophic purple bacterium Rhodopila globiformis DSM 161(T) from its draft genome sequence and evidence for a vanadium-dependent nitrogenase.</title>
        <authorList>
            <person name="Imhoff J.F."/>
            <person name="Rahn T."/>
            <person name="Kunzel S."/>
            <person name="Neulinger S.C."/>
        </authorList>
    </citation>
    <scope>NUCLEOTIDE SEQUENCE [LARGE SCALE GENOMIC DNA]</scope>
    <source>
        <strain evidence="1 2">DSM 161</strain>
    </source>
</reference>
<dbReference type="Pfam" id="PF22011">
    <property type="entry name" value="DUF6931"/>
    <property type="match status" value="1"/>
</dbReference>
<protein>
    <submittedName>
        <fullName evidence="1">Uncharacterized protein</fullName>
    </submittedName>
</protein>
<dbReference type="OrthoDB" id="5572566at2"/>
<dbReference type="EMBL" id="NHRY01000148">
    <property type="protein sequence ID" value="PPQ33352.1"/>
    <property type="molecule type" value="Genomic_DNA"/>
</dbReference>
<proteinExistence type="predicted"/>
<evidence type="ECO:0000313" key="2">
    <source>
        <dbReference type="Proteomes" id="UP000239724"/>
    </source>
</evidence>